<dbReference type="FunFam" id="3.30.43.10:FF:000001">
    <property type="entry name" value="Xanthine dehydrogenase/oxidase"/>
    <property type="match status" value="1"/>
</dbReference>
<dbReference type="SUPFAM" id="SSF56003">
    <property type="entry name" value="Molybdenum cofactor-binding domain"/>
    <property type="match status" value="1"/>
</dbReference>
<evidence type="ECO:0000256" key="14">
    <source>
        <dbReference type="ARBA" id="ARBA00023014"/>
    </source>
</evidence>
<dbReference type="Pfam" id="PF02738">
    <property type="entry name" value="MoCoBD_1"/>
    <property type="match status" value="1"/>
</dbReference>
<dbReference type="InterPro" id="IPR016166">
    <property type="entry name" value="FAD-bd_PCMH"/>
</dbReference>
<comment type="subunit">
    <text evidence="4">Homodimer.</text>
</comment>
<keyword evidence="14 19" id="KW-0411">Iron-sulfur</keyword>
<dbReference type="SUPFAM" id="SSF54665">
    <property type="entry name" value="CO dehydrogenase molybdoprotein N-domain-like"/>
    <property type="match status" value="1"/>
</dbReference>
<evidence type="ECO:0000256" key="11">
    <source>
        <dbReference type="ARBA" id="ARBA00022827"/>
    </source>
</evidence>
<comment type="similarity">
    <text evidence="3">Belongs to the xanthine dehydrogenase family.</text>
</comment>
<comment type="cofactor">
    <cofactor evidence="19">
        <name>[2Fe-2S] cluster</name>
        <dbReference type="ChEBI" id="CHEBI:190135"/>
    </cofactor>
    <text evidence="19">Binds 2 [2Fe-2S] clusters.</text>
</comment>
<feature type="binding site" evidence="19">
    <location>
        <position position="64"/>
    </location>
    <ligand>
        <name>[2Fe-2S] cluster</name>
        <dbReference type="ChEBI" id="CHEBI:190135"/>
        <label>1</label>
    </ligand>
</feature>
<feature type="active site" description="Proton acceptor" evidence="17">
    <location>
        <position position="1275"/>
    </location>
</feature>
<feature type="binding site" evidence="19">
    <location>
        <position position="56"/>
    </location>
    <ligand>
        <name>[2Fe-2S] cluster</name>
        <dbReference type="ChEBI" id="CHEBI:190135"/>
        <label>1</label>
    </ligand>
</feature>
<dbReference type="Gene3D" id="3.30.365.10">
    <property type="entry name" value="Aldehyde oxidase/xanthine dehydrogenase, molybdopterin binding domain"/>
    <property type="match status" value="5"/>
</dbReference>
<dbReference type="PANTHER" id="PTHR45444:SF3">
    <property type="entry name" value="XANTHINE DEHYDROGENASE"/>
    <property type="match status" value="1"/>
</dbReference>
<dbReference type="InterPro" id="IPR037165">
    <property type="entry name" value="AldOxase/xan_DH_Mopterin-bd_sf"/>
</dbReference>
<dbReference type="InterPro" id="IPR016208">
    <property type="entry name" value="Ald_Oxase/xanthine_DH-like"/>
</dbReference>
<organism evidence="22 23">
    <name type="scientific">Phascolarctos cinereus</name>
    <name type="common">Koala</name>
    <dbReference type="NCBI Taxonomy" id="38626"/>
    <lineage>
        <taxon>Eukaryota</taxon>
        <taxon>Metazoa</taxon>
        <taxon>Chordata</taxon>
        <taxon>Craniata</taxon>
        <taxon>Vertebrata</taxon>
        <taxon>Euteleostomi</taxon>
        <taxon>Mammalia</taxon>
        <taxon>Metatheria</taxon>
        <taxon>Diprotodontia</taxon>
        <taxon>Phascolarctidae</taxon>
        <taxon>Phascolarctos</taxon>
    </lineage>
</organism>
<dbReference type="SUPFAM" id="SSF54292">
    <property type="entry name" value="2Fe-2S ferredoxin-like"/>
    <property type="match status" value="1"/>
</dbReference>
<feature type="binding site" evidence="19">
    <location>
        <position position="129"/>
    </location>
    <ligand>
        <name>[2Fe-2S] cluster</name>
        <dbReference type="ChEBI" id="CHEBI:190135"/>
        <label>2</label>
    </ligand>
</feature>
<comment type="subcellular location">
    <subcellularLocation>
        <location evidence="2">Cytoplasm</location>
    </subcellularLocation>
</comment>
<feature type="domain" description="2Fe-2S ferredoxin-type" evidence="20">
    <location>
        <begin position="17"/>
        <end position="104"/>
    </location>
</feature>
<feature type="binding site" evidence="18">
    <location>
        <begin position="273"/>
        <end position="280"/>
    </location>
    <ligand>
        <name>FAD</name>
        <dbReference type="ChEBI" id="CHEBI:57692"/>
    </ligand>
</feature>
<evidence type="ECO:0000256" key="5">
    <source>
        <dbReference type="ARBA" id="ARBA00013041"/>
    </source>
</evidence>
<keyword evidence="6" id="KW-0963">Cytoplasm</keyword>
<dbReference type="InterPro" id="IPR006058">
    <property type="entry name" value="2Fe2S_fd_BS"/>
</dbReference>
<evidence type="ECO:0000256" key="2">
    <source>
        <dbReference type="ARBA" id="ARBA00004496"/>
    </source>
</evidence>
<dbReference type="RefSeq" id="XP_020840557.1">
    <property type="nucleotide sequence ID" value="XM_020984898.1"/>
</dbReference>
<dbReference type="GO" id="GO:0004031">
    <property type="term" value="F:aldehyde oxidase activity"/>
    <property type="evidence" value="ECO:0007669"/>
    <property type="project" value="UniProtKB-EC"/>
</dbReference>
<feature type="binding site" evidence="19">
    <location>
        <position position="812"/>
    </location>
    <ligand>
        <name>Mo-molybdopterin</name>
        <dbReference type="ChEBI" id="CHEBI:71302"/>
    </ligand>
    <ligandPart>
        <name>Mo</name>
        <dbReference type="ChEBI" id="CHEBI:28685"/>
    </ligandPart>
</feature>
<evidence type="ECO:0000256" key="16">
    <source>
        <dbReference type="ARBA" id="ARBA00047679"/>
    </source>
</evidence>
<comment type="cofactor">
    <cofactor evidence="19">
        <name>Mo-molybdopterin</name>
        <dbReference type="ChEBI" id="CHEBI:71302"/>
    </cofactor>
    <text evidence="19">Binds 1 Mo-molybdopterin (Mo-MPT) cofactor per subunit.</text>
</comment>
<evidence type="ECO:0000256" key="10">
    <source>
        <dbReference type="ARBA" id="ARBA00022723"/>
    </source>
</evidence>
<dbReference type="FunFam" id="3.30.365.10:FF:000025">
    <property type="entry name" value="Aldehyde oxidase 4"/>
    <property type="match status" value="1"/>
</dbReference>
<dbReference type="Pfam" id="PF01315">
    <property type="entry name" value="Ald_Xan_dh_C"/>
    <property type="match status" value="1"/>
</dbReference>
<dbReference type="InterPro" id="IPR014313">
    <property type="entry name" value="Aldehyde_oxidase"/>
</dbReference>
<dbReference type="SUPFAM" id="SSF55447">
    <property type="entry name" value="CO dehydrogenase flavoprotein C-terminal domain-like"/>
    <property type="match status" value="1"/>
</dbReference>
<dbReference type="InParanoid" id="A0A6P5K6L4"/>
<dbReference type="Pfam" id="PF01799">
    <property type="entry name" value="Fer2_2"/>
    <property type="match status" value="1"/>
</dbReference>
<evidence type="ECO:0000256" key="8">
    <source>
        <dbReference type="ARBA" id="ARBA00022630"/>
    </source>
</evidence>
<evidence type="ECO:0000256" key="19">
    <source>
        <dbReference type="PIRSR" id="PIRSR000127-3"/>
    </source>
</evidence>
<dbReference type="InterPro" id="IPR005107">
    <property type="entry name" value="CO_DH_flav_C"/>
</dbReference>
<comment type="cofactor">
    <cofactor evidence="15">
        <name>[2Fe-2S] cluster</name>
        <dbReference type="ChEBI" id="CHEBI:190135"/>
    </cofactor>
</comment>
<dbReference type="Gene3D" id="3.10.20.30">
    <property type="match status" value="1"/>
</dbReference>
<dbReference type="GO" id="GO:0005506">
    <property type="term" value="F:iron ion binding"/>
    <property type="evidence" value="ECO:0007669"/>
    <property type="project" value="InterPro"/>
</dbReference>
<evidence type="ECO:0000313" key="22">
    <source>
        <dbReference type="Proteomes" id="UP000515140"/>
    </source>
</evidence>
<evidence type="ECO:0000256" key="15">
    <source>
        <dbReference type="ARBA" id="ARBA00034078"/>
    </source>
</evidence>
<dbReference type="InterPro" id="IPR008274">
    <property type="entry name" value="AldOxase/xan_DH_MoCoBD1"/>
</dbReference>
<dbReference type="Pfam" id="PF20256">
    <property type="entry name" value="MoCoBD_2"/>
    <property type="match status" value="1"/>
</dbReference>
<dbReference type="GO" id="GO:0071949">
    <property type="term" value="F:FAD binding"/>
    <property type="evidence" value="ECO:0007669"/>
    <property type="project" value="InterPro"/>
</dbReference>
<dbReference type="FunFam" id="3.10.20.30:FF:000015">
    <property type="entry name" value="Aldehyde oxidase 1"/>
    <property type="match status" value="1"/>
</dbReference>
<accession>A0A6P5K6L4</accession>
<dbReference type="InterPro" id="IPR036884">
    <property type="entry name" value="2Fe-2S-bd_dom_sf"/>
</dbReference>
<evidence type="ECO:0000256" key="9">
    <source>
        <dbReference type="ARBA" id="ARBA00022714"/>
    </source>
</evidence>
<reference evidence="23" key="1">
    <citation type="submission" date="2025-08" db="UniProtKB">
        <authorList>
            <consortium name="RefSeq"/>
        </authorList>
    </citation>
    <scope>IDENTIFICATION</scope>
    <source>
        <tissue evidence="23">Spleen</tissue>
    </source>
</reference>
<dbReference type="Proteomes" id="UP000515140">
    <property type="component" value="Unplaced"/>
</dbReference>
<feature type="binding site" evidence="18">
    <location>
        <position position="377"/>
    </location>
    <ligand>
        <name>FAD</name>
        <dbReference type="ChEBI" id="CHEBI:57692"/>
    </ligand>
</feature>
<feature type="binding site" evidence="18">
    <location>
        <position position="421"/>
    </location>
    <ligand>
        <name>FAD</name>
        <dbReference type="ChEBI" id="CHEBI:57692"/>
    </ligand>
</feature>
<dbReference type="Gene3D" id="3.90.1170.50">
    <property type="entry name" value="Aldehyde oxidase/xanthine dehydrogenase, a/b hammerhead"/>
    <property type="match status" value="1"/>
</dbReference>
<dbReference type="Pfam" id="PF03450">
    <property type="entry name" value="CO_deh_flav_C"/>
    <property type="match status" value="1"/>
</dbReference>
<evidence type="ECO:0000256" key="3">
    <source>
        <dbReference type="ARBA" id="ARBA00006849"/>
    </source>
</evidence>
<dbReference type="SUPFAM" id="SSF56176">
    <property type="entry name" value="FAD-binding/transporter-associated domain-like"/>
    <property type="match status" value="1"/>
</dbReference>
<sequence>MSRSSFGGMMSHSETSDALVFFVNGRKVIEKNADPEVNLLFYLRKKLRLTGTKYGCGGGGCGACTVMISRYDSSNKKIRHYSVTACLIPICSLFGAAVTTVEGIGSTKTRIHPVQERIAKGHGTQCGFCTPGMVMSIYTLLRNQLQPSTEQLIETLGGNLCRCTGYRPIVESGKSFSAESSCCQMKGQGECCLDQEEHESENKNNVCTKLYEKEEFLPLDPTQELIFPPELMRMAEESRKKTLVFQGERVTWISPATLNDLLELKLQYPQAPLVLGNTFVGPNMKFKDVFHPVIISPTRISELNVVIIDANQGLTIGAGCSLAQVKEILTEMVLKLPVEKTQIYRALLKHLRTLAGQQIRIMASLGGHIVSRLAASDLNPVLGAGNCVLNLVSKEGTQQLPLNGHFLAGSPNANLTSEQVLVSVFIPLSKKWEFVSAFRQAQRQQNALAIVNSGMRVRFKEGTNTIMDLNILYGGIGSATVSASKSCQQLMGRAWNEEMLDEACKLVLDEVTIPGSSSGGMVEYKRTLMISFLFKFYLEVLQDLNVRDPRYPDVPNKFQSVLEDFPLTIPHGTQAYECVDSHQPPQDPVGRPVMHQSGIKHATGEAIFCDDMPAIDEELFLAVVTSTRPHAKIISIDASEALALPGVVDVITAQDVPAENGDEEERLYAQDEVICVGQIVCTVAADSYFHAKQAAKKVNVVYEDMEPVIVTIKDAVNHKSFIGSEKKLEQGNIKEAFQTADQIIEGEVQMGGQEHFYMETQSVLVIPKTEDKEMEIYVSSQDAAFVQEKVASALGIPKNRIMCHMRRAGGGFGGKMTKPALLGAVAAVAANKTGRPIRFILERGDDMLITGGRHPLLGKYKIGFMNDGKIKAADIEYYINGGCTPDESEMVIEYALLKLENAYKIPNLRIQGWVCKTNLPSNTAFRGFGFPQGAFVTEYWITAVAAKCNLPPEKVRELNMYKTIDRTIHKQQFDPKNLIRCWDECMEKSLYYSRKKAIELFNQQNYWKKRGIAIVPMKFSVGYPKTYYHQAAALVHIYTDGSVLITHGGTELGQGLNTKMIQVASHELKIPMSDVYLSEMNTITVPNTVATAGSIGADVNGKAVQIACQTLMKRLEPIISKNPNGTWKEWANDAFAQSISLSATGYFRGYKAGMDWVKGEGDVFPYFVYGTACSEVEVDCLTGAHKNTRTDIVMDACFSINPAIDIGQIEGAFTQGVGLYTLEELKYSPEGVLYTRSPNEYKIPSITDIPEELNVSLLTSTKNPIAIYSSKGLGESGMFLGSSVFFAVLDAVTAARKERGLTETFTMNSPATPELIRKICVDKFTDLIPRDDPKSYKPWSIPVA</sequence>
<proteinExistence type="inferred from homology"/>
<evidence type="ECO:0000256" key="13">
    <source>
        <dbReference type="ARBA" id="ARBA00023004"/>
    </source>
</evidence>
<gene>
    <name evidence="23" type="primary">LOC110207269</name>
</gene>
<protein>
    <recommendedName>
        <fullName evidence="5">aldehyde oxidase</fullName>
        <ecNumber evidence="5">1.2.3.1</ecNumber>
    </recommendedName>
</protein>
<dbReference type="InterPro" id="IPR000674">
    <property type="entry name" value="Ald_Oxase/Xan_DH_a/b"/>
</dbReference>
<feature type="binding site" evidence="19">
    <location>
        <position position="61"/>
    </location>
    <ligand>
        <name>[2Fe-2S] cluster</name>
        <dbReference type="ChEBI" id="CHEBI:190135"/>
        <label>1</label>
    </ligand>
</feature>
<comment type="cofactor">
    <cofactor evidence="1 18">
        <name>FAD</name>
        <dbReference type="ChEBI" id="CHEBI:57692"/>
    </cofactor>
</comment>
<dbReference type="FunFam" id="3.30.390.50:FF:000001">
    <property type="entry name" value="Xanthine dehydrogenase oxidase"/>
    <property type="match status" value="1"/>
</dbReference>
<dbReference type="InterPro" id="IPR002346">
    <property type="entry name" value="Mopterin_DH_FAD-bd"/>
</dbReference>
<evidence type="ECO:0000256" key="7">
    <source>
        <dbReference type="ARBA" id="ARBA00022505"/>
    </source>
</evidence>
<dbReference type="InterPro" id="IPR036318">
    <property type="entry name" value="FAD-bd_PCMH-like_sf"/>
</dbReference>
<name>A0A6P5K6L4_PHACI</name>
<evidence type="ECO:0000259" key="21">
    <source>
        <dbReference type="PROSITE" id="PS51387"/>
    </source>
</evidence>
<evidence type="ECO:0000256" key="6">
    <source>
        <dbReference type="ARBA" id="ARBA00022490"/>
    </source>
</evidence>
<dbReference type="InterPro" id="IPR002888">
    <property type="entry name" value="2Fe-2S-bd"/>
</dbReference>
<dbReference type="GO" id="GO:0051287">
    <property type="term" value="F:NAD binding"/>
    <property type="evidence" value="ECO:0007669"/>
    <property type="project" value="InterPro"/>
</dbReference>
<dbReference type="KEGG" id="pcw:110207269"/>
<dbReference type="PROSITE" id="PS00197">
    <property type="entry name" value="2FE2S_FER_1"/>
    <property type="match status" value="1"/>
</dbReference>
<evidence type="ECO:0000256" key="17">
    <source>
        <dbReference type="PIRSR" id="PIRSR000127-1"/>
    </source>
</evidence>
<dbReference type="FunFam" id="3.90.1170.50:FF:000001">
    <property type="entry name" value="Aldehyde oxidase 1"/>
    <property type="match status" value="1"/>
</dbReference>
<dbReference type="GO" id="GO:0005737">
    <property type="term" value="C:cytoplasm"/>
    <property type="evidence" value="ECO:0007669"/>
    <property type="project" value="UniProtKB-SubCell"/>
</dbReference>
<dbReference type="Gene3D" id="3.30.43.10">
    <property type="entry name" value="Uridine Diphospho-n-acetylenolpyruvylglucosamine Reductase, domain 2"/>
    <property type="match status" value="1"/>
</dbReference>
<evidence type="ECO:0000313" key="23">
    <source>
        <dbReference type="RefSeq" id="XP_020840557.1"/>
    </source>
</evidence>
<keyword evidence="8" id="KW-0285">Flavoprotein</keyword>
<feature type="binding site" evidence="19">
    <location>
        <position position="926"/>
    </location>
    <ligand>
        <name>Mo-molybdopterin</name>
        <dbReference type="ChEBI" id="CHEBI:71302"/>
    </ligand>
    <ligandPart>
        <name>Mo</name>
        <dbReference type="ChEBI" id="CHEBI:28685"/>
    </ligandPart>
</feature>
<feature type="binding site" evidence="19">
    <location>
        <position position="163"/>
    </location>
    <ligand>
        <name>[2Fe-2S] cluster</name>
        <dbReference type="ChEBI" id="CHEBI:190135"/>
        <label>2</label>
    </ligand>
</feature>
<dbReference type="NCBIfam" id="TIGR02969">
    <property type="entry name" value="mam_aldehyde_ox"/>
    <property type="match status" value="1"/>
</dbReference>
<dbReference type="InterPro" id="IPR016169">
    <property type="entry name" value="FAD-bd_PCMH_sub2"/>
</dbReference>
<evidence type="ECO:0000256" key="1">
    <source>
        <dbReference type="ARBA" id="ARBA00001974"/>
    </source>
</evidence>
<dbReference type="InterPro" id="IPR046867">
    <property type="entry name" value="AldOxase/xan_DH_MoCoBD2"/>
</dbReference>
<dbReference type="GO" id="GO:0051537">
    <property type="term" value="F:2 iron, 2 sulfur cluster binding"/>
    <property type="evidence" value="ECO:0007669"/>
    <property type="project" value="UniProtKB-KW"/>
</dbReference>
<evidence type="ECO:0000256" key="18">
    <source>
        <dbReference type="PIRSR" id="PIRSR000127-2"/>
    </source>
</evidence>
<dbReference type="FunFam" id="1.10.150.120:FF:000001">
    <property type="entry name" value="Aldehyde oxidase 1"/>
    <property type="match status" value="1"/>
</dbReference>
<dbReference type="InterPro" id="IPR016167">
    <property type="entry name" value="FAD-bd_PCMH_sub1"/>
</dbReference>
<dbReference type="InterPro" id="IPR012675">
    <property type="entry name" value="Beta-grasp_dom_sf"/>
</dbReference>
<comment type="catalytic activity">
    <reaction evidence="16">
        <text>an aldehyde + O2 + H2O = a carboxylate + H2O2 + H(+)</text>
        <dbReference type="Rhea" id="RHEA:16829"/>
        <dbReference type="ChEBI" id="CHEBI:15377"/>
        <dbReference type="ChEBI" id="CHEBI:15378"/>
        <dbReference type="ChEBI" id="CHEBI:15379"/>
        <dbReference type="ChEBI" id="CHEBI:16240"/>
        <dbReference type="ChEBI" id="CHEBI:17478"/>
        <dbReference type="ChEBI" id="CHEBI:29067"/>
        <dbReference type="EC" id="1.2.3.1"/>
    </reaction>
</comment>
<feature type="domain" description="FAD-binding PCMH-type" evidence="21">
    <location>
        <begin position="245"/>
        <end position="431"/>
    </location>
</feature>
<feature type="binding site" evidence="19">
    <location>
        <position position="781"/>
    </location>
    <ligand>
        <name>Mo-molybdopterin</name>
        <dbReference type="ChEBI" id="CHEBI:71302"/>
    </ligand>
    <ligandPart>
        <name>Mo</name>
        <dbReference type="ChEBI" id="CHEBI:28685"/>
    </ligandPart>
</feature>
<dbReference type="SMART" id="SM01008">
    <property type="entry name" value="Ald_Xan_dh_C"/>
    <property type="match status" value="1"/>
</dbReference>
<dbReference type="SUPFAM" id="SSF47741">
    <property type="entry name" value="CO dehydrogenase ISP C-domain like"/>
    <property type="match status" value="1"/>
</dbReference>
<evidence type="ECO:0000256" key="4">
    <source>
        <dbReference type="ARBA" id="ARBA00011738"/>
    </source>
</evidence>
<dbReference type="GeneID" id="110207269"/>
<feature type="binding site" evidence="18">
    <location>
        <position position="439"/>
    </location>
    <ligand>
        <name>FAD</name>
        <dbReference type="ChEBI" id="CHEBI:57692"/>
    </ligand>
</feature>
<feature type="binding site" evidence="19">
    <location>
        <position position="86"/>
    </location>
    <ligand>
        <name>[2Fe-2S] cluster</name>
        <dbReference type="ChEBI" id="CHEBI:190135"/>
        <label>1</label>
    </ligand>
</feature>
<dbReference type="SMART" id="SM01092">
    <property type="entry name" value="CO_deh_flav_C"/>
    <property type="match status" value="1"/>
</dbReference>
<feature type="binding site" evidence="19">
    <location>
        <position position="126"/>
    </location>
    <ligand>
        <name>[2Fe-2S] cluster</name>
        <dbReference type="ChEBI" id="CHEBI:190135"/>
        <label>2</label>
    </ligand>
</feature>
<keyword evidence="12" id="KW-0560">Oxidoreductase</keyword>
<feature type="binding site" evidence="18">
    <location>
        <position position="928"/>
    </location>
    <ligand>
        <name>substrate</name>
    </ligand>
</feature>
<dbReference type="InterPro" id="IPR001041">
    <property type="entry name" value="2Fe-2S_ferredoxin-type"/>
</dbReference>
<dbReference type="PANTHER" id="PTHR45444">
    <property type="entry name" value="XANTHINE DEHYDROGENASE"/>
    <property type="match status" value="1"/>
</dbReference>
<dbReference type="FunFam" id="3.30.365.10:FF:000003">
    <property type="entry name" value="Aldehyde oxidase 1"/>
    <property type="match status" value="1"/>
</dbReference>
<dbReference type="FunFam" id="3.30.465.10:FF:000004">
    <property type="entry name" value="Xanthine dehydrogenase/oxidase"/>
    <property type="match status" value="1"/>
</dbReference>
<dbReference type="InterPro" id="IPR036683">
    <property type="entry name" value="CO_DH_flav_C_dom_sf"/>
</dbReference>
<keyword evidence="13 19" id="KW-0408">Iron</keyword>
<dbReference type="FunFam" id="3.30.365.10:FF:000004">
    <property type="entry name" value="Xanthine dehydrogenase oxidase"/>
    <property type="match status" value="1"/>
</dbReference>
<keyword evidence="7 19" id="KW-0500">Molybdenum</keyword>
<keyword evidence="22" id="KW-1185">Reference proteome</keyword>
<dbReference type="Gene3D" id="3.30.465.10">
    <property type="match status" value="1"/>
</dbReference>
<evidence type="ECO:0000256" key="12">
    <source>
        <dbReference type="ARBA" id="ARBA00023002"/>
    </source>
</evidence>
<dbReference type="Gene3D" id="1.10.150.120">
    <property type="entry name" value="[2Fe-2S]-binding domain"/>
    <property type="match status" value="1"/>
</dbReference>
<dbReference type="Gene3D" id="3.30.390.50">
    <property type="entry name" value="CO dehydrogenase flavoprotein, C-terminal domain"/>
    <property type="match status" value="1"/>
</dbReference>
<dbReference type="PROSITE" id="PS51085">
    <property type="entry name" value="2FE2S_FER_2"/>
    <property type="match status" value="1"/>
</dbReference>
<dbReference type="EC" id="1.2.3.1" evidence="5"/>
<dbReference type="PROSITE" id="PS51387">
    <property type="entry name" value="FAD_PCMH"/>
    <property type="match status" value="1"/>
</dbReference>
<keyword evidence="10 19" id="KW-0479">Metal-binding</keyword>
<dbReference type="InterPro" id="IPR036010">
    <property type="entry name" value="2Fe-2S_ferredoxin-like_sf"/>
</dbReference>
<dbReference type="PIRSF" id="PIRSF000127">
    <property type="entry name" value="Xanthine_DH"/>
    <property type="match status" value="1"/>
</dbReference>
<evidence type="ECO:0000259" key="20">
    <source>
        <dbReference type="PROSITE" id="PS51085"/>
    </source>
</evidence>
<feature type="binding site" evidence="19">
    <location>
        <position position="161"/>
    </location>
    <ligand>
        <name>[2Fe-2S] cluster</name>
        <dbReference type="ChEBI" id="CHEBI:190135"/>
        <label>2</label>
    </ligand>
</feature>
<dbReference type="FunFam" id="3.30.365.10:FF:000001">
    <property type="entry name" value="Xanthine dehydrogenase oxidase"/>
    <property type="match status" value="1"/>
</dbReference>
<feature type="binding site" evidence="19">
    <location>
        <position position="1093"/>
    </location>
    <ligand>
        <name>Mo-molybdopterin</name>
        <dbReference type="ChEBI" id="CHEBI:71302"/>
    </ligand>
    <ligandPart>
        <name>Mo</name>
        <dbReference type="ChEBI" id="CHEBI:28685"/>
    </ligandPart>
</feature>
<dbReference type="Pfam" id="PF00111">
    <property type="entry name" value="Fer2"/>
    <property type="match status" value="1"/>
</dbReference>
<keyword evidence="11 18" id="KW-0274">FAD</keyword>
<dbReference type="InterPro" id="IPR036856">
    <property type="entry name" value="Ald_Oxase/Xan_DH_a/b_sf"/>
</dbReference>
<dbReference type="Pfam" id="PF00941">
    <property type="entry name" value="FAD_binding_5"/>
    <property type="match status" value="1"/>
</dbReference>
<keyword evidence="9 19" id="KW-0001">2Fe-2S</keyword>